<evidence type="ECO:0000313" key="3">
    <source>
        <dbReference type="EMBL" id="SNV18100.1"/>
    </source>
</evidence>
<keyword evidence="4" id="KW-1185">Reference proteome</keyword>
<dbReference type="PANTHER" id="PTHR33606">
    <property type="entry name" value="PROTEIN YCII"/>
    <property type="match status" value="1"/>
</dbReference>
<accession>A0A239V7C5</accession>
<dbReference type="InterPro" id="IPR005545">
    <property type="entry name" value="YCII"/>
</dbReference>
<reference evidence="3 4" key="1">
    <citation type="submission" date="2017-06" db="EMBL/GenBank/DDBJ databases">
        <authorList>
            <consortium name="Pathogen Informatics"/>
        </authorList>
    </citation>
    <scope>NUCLEOTIDE SEQUENCE [LARGE SCALE GENOMIC DNA]</scope>
    <source>
        <strain evidence="3 4">NCTC13039</strain>
    </source>
</reference>
<evidence type="ECO:0000259" key="2">
    <source>
        <dbReference type="Pfam" id="PF03795"/>
    </source>
</evidence>
<dbReference type="GeneID" id="63458660"/>
<dbReference type="SUPFAM" id="SSF54909">
    <property type="entry name" value="Dimeric alpha+beta barrel"/>
    <property type="match status" value="1"/>
</dbReference>
<dbReference type="InterPro" id="IPR011008">
    <property type="entry name" value="Dimeric_a/b-barrel"/>
</dbReference>
<dbReference type="Pfam" id="PF03795">
    <property type="entry name" value="YCII"/>
    <property type="match status" value="1"/>
</dbReference>
<dbReference type="PANTHER" id="PTHR33606:SF3">
    <property type="entry name" value="PROTEIN YCII"/>
    <property type="match status" value="1"/>
</dbReference>
<dbReference type="Proteomes" id="UP000242637">
    <property type="component" value="Chromosome 1"/>
</dbReference>
<dbReference type="KEGG" id="dco:SAMEA4475696_0368"/>
<evidence type="ECO:0000256" key="1">
    <source>
        <dbReference type="ARBA" id="ARBA00007689"/>
    </source>
</evidence>
<organism evidence="3 4">
    <name type="scientific">Dermatophilus congolensis</name>
    <dbReference type="NCBI Taxonomy" id="1863"/>
    <lineage>
        <taxon>Bacteria</taxon>
        <taxon>Bacillati</taxon>
        <taxon>Actinomycetota</taxon>
        <taxon>Actinomycetes</taxon>
        <taxon>Micrococcales</taxon>
        <taxon>Dermatophilaceae</taxon>
        <taxon>Dermatophilus</taxon>
    </lineage>
</organism>
<proteinExistence type="inferred from homology"/>
<dbReference type="Gene3D" id="3.30.70.1060">
    <property type="entry name" value="Dimeric alpha+beta barrel"/>
    <property type="match status" value="1"/>
</dbReference>
<evidence type="ECO:0000313" key="4">
    <source>
        <dbReference type="Proteomes" id="UP000242637"/>
    </source>
</evidence>
<protein>
    <submittedName>
        <fullName evidence="3">YciI-like protein</fullName>
    </submittedName>
</protein>
<name>A0A239V7C5_9MICO</name>
<gene>
    <name evidence="3" type="ORF">SAMEA4475696_00368</name>
</gene>
<dbReference type="InterPro" id="IPR051807">
    <property type="entry name" value="Sec-metab_biosynth-assoc"/>
</dbReference>
<dbReference type="OrthoDB" id="8968203at2"/>
<comment type="similarity">
    <text evidence="1">Belongs to the YciI family.</text>
</comment>
<sequence>MPYYAVEYHYDPATAAQQDELRPSHRAHLQHLADNGLLIASGPLSTSPASALLIFRAESENHIREALANDPFQVHGYVTDWTITPWAPVIGVFAEK</sequence>
<feature type="domain" description="YCII-related" evidence="2">
    <location>
        <begin position="4"/>
        <end position="86"/>
    </location>
</feature>
<dbReference type="AlphaFoldDB" id="A0A239V7C5"/>
<dbReference type="EMBL" id="LT906453">
    <property type="protein sequence ID" value="SNV18100.1"/>
    <property type="molecule type" value="Genomic_DNA"/>
</dbReference>
<dbReference type="RefSeq" id="WP_028327261.1">
    <property type="nucleotide sequence ID" value="NZ_LT906453.1"/>
</dbReference>